<feature type="transmembrane region" description="Helical" evidence="6">
    <location>
        <begin position="551"/>
        <end position="573"/>
    </location>
</feature>
<gene>
    <name evidence="9" type="ORF">AWJ20_374</name>
</gene>
<evidence type="ECO:0000259" key="7">
    <source>
        <dbReference type="Pfam" id="PF06813"/>
    </source>
</evidence>
<feature type="transmembrane region" description="Helical" evidence="6">
    <location>
        <begin position="525"/>
        <end position="545"/>
    </location>
</feature>
<feature type="transmembrane region" description="Helical" evidence="6">
    <location>
        <begin position="449"/>
        <end position="475"/>
    </location>
</feature>
<dbReference type="RefSeq" id="XP_018734613.1">
    <property type="nucleotide sequence ID" value="XM_018880765.1"/>
</dbReference>
<dbReference type="InterPro" id="IPR010658">
    <property type="entry name" value="Nodulin-like"/>
</dbReference>
<feature type="compositionally biased region" description="Low complexity" evidence="5">
    <location>
        <begin position="323"/>
        <end position="350"/>
    </location>
</feature>
<evidence type="ECO:0000313" key="9">
    <source>
        <dbReference type="EMBL" id="ANB12136.1"/>
    </source>
</evidence>
<evidence type="ECO:0000313" key="10">
    <source>
        <dbReference type="Proteomes" id="UP000189580"/>
    </source>
</evidence>
<dbReference type="SUPFAM" id="SSF103473">
    <property type="entry name" value="MFS general substrate transporter"/>
    <property type="match status" value="1"/>
</dbReference>
<evidence type="ECO:0000256" key="4">
    <source>
        <dbReference type="ARBA" id="ARBA00023136"/>
    </source>
</evidence>
<name>A0A167CUZ7_9ASCO</name>
<feature type="transmembrane region" description="Helical" evidence="6">
    <location>
        <begin position="147"/>
        <end position="167"/>
    </location>
</feature>
<accession>A0A167CUZ7</accession>
<evidence type="ECO:0000259" key="8">
    <source>
        <dbReference type="Pfam" id="PF23262"/>
    </source>
</evidence>
<feature type="compositionally biased region" description="Polar residues" evidence="5">
    <location>
        <begin position="237"/>
        <end position="246"/>
    </location>
</feature>
<keyword evidence="10" id="KW-1185">Reference proteome</keyword>
<dbReference type="PANTHER" id="PTHR21576">
    <property type="entry name" value="UNCHARACTERIZED NODULIN-LIKE PROTEIN"/>
    <property type="match status" value="1"/>
</dbReference>
<feature type="region of interest" description="Disordered" evidence="5">
    <location>
        <begin position="204"/>
        <end position="406"/>
    </location>
</feature>
<evidence type="ECO:0000256" key="1">
    <source>
        <dbReference type="ARBA" id="ARBA00004141"/>
    </source>
</evidence>
<feature type="transmembrane region" description="Helical" evidence="6">
    <location>
        <begin position="108"/>
        <end position="126"/>
    </location>
</feature>
<feature type="transmembrane region" description="Helical" evidence="6">
    <location>
        <begin position="173"/>
        <end position="193"/>
    </location>
</feature>
<dbReference type="AlphaFoldDB" id="A0A167CUZ7"/>
<dbReference type="OrthoDB" id="410267at2759"/>
<feature type="domain" description="NFD4 C-terminal" evidence="8">
    <location>
        <begin position="434"/>
        <end position="652"/>
    </location>
</feature>
<comment type="subcellular location">
    <subcellularLocation>
        <location evidence="1">Membrane</location>
        <topology evidence="1">Multi-pass membrane protein</topology>
    </subcellularLocation>
</comment>
<dbReference type="Pfam" id="PF06813">
    <property type="entry name" value="Nodulin-like"/>
    <property type="match status" value="1"/>
</dbReference>
<feature type="domain" description="Nodulin-like" evidence="7">
    <location>
        <begin position="16"/>
        <end position="199"/>
    </location>
</feature>
<organism evidence="9 10">
    <name type="scientific">Sugiyamaella lignohabitans</name>
    <dbReference type="NCBI Taxonomy" id="796027"/>
    <lineage>
        <taxon>Eukaryota</taxon>
        <taxon>Fungi</taxon>
        <taxon>Dikarya</taxon>
        <taxon>Ascomycota</taxon>
        <taxon>Saccharomycotina</taxon>
        <taxon>Dipodascomycetes</taxon>
        <taxon>Dipodascales</taxon>
        <taxon>Trichomonascaceae</taxon>
        <taxon>Sugiyamaella</taxon>
    </lineage>
</organism>
<feature type="transmembrane region" description="Helical" evidence="6">
    <location>
        <begin position="585"/>
        <end position="604"/>
    </location>
</feature>
<evidence type="ECO:0000256" key="2">
    <source>
        <dbReference type="ARBA" id="ARBA00022692"/>
    </source>
</evidence>
<sequence length="670" mass="72303">MKSFSETSPTTRKKLIALVAAFFASLACGTNYVYSTYSTQLADRIGMTATQSSILGMAGQIGLSLFGPVTGLIIDRYPPMFPIVMGGIFISTGYRTMYTSYVDANDNFTLLVLAYGLAGLGNTLVFNTSVRTSAINWPNRRGTATSLPMSAFGLSALFFSSVAGIIFPGDTQGFLELLSMLTGGLVLLCFPFIRVHRKRKPPAAATVSRGRHGYTEIGDGHGSTGHGGEDDGPSHFSIAQPSSPIQSDEDDDEFDDGYVDESIIEGDEESQGRELQEEYRHSSESTVGKDGVLTSTNQSTSLLSDDSLSGNSTDYASHRNSDVDGAGTTTASDAGTKNGAASSSAGSTTAHVHGHYHTHEQPGRIPGSPAIPPHVFSSDLRPTTSPFNRSSSPNFGSRLRPTNSSQTAFSTNIFPTVSSTSRIHHHGHGKHPHQDVGIKLLFRRDFWEYFFLLGFVSGVGQMYIYSCGYCVRALVHYSNPEFSPGKVQSLQALQVALISSMNFLGRITSGSASDWLVHKLNVQRLWVLVVALTIGLFGHILAIYLTNPMLMWIVSLSIGLSYGLVFGVYPSIVSESFGLKHFSQNWGYVASSPVFSSYFLNLMFGKIFDANSSTKVEGSAAHICLKGPGCYSLAFTITSCVSVVGIALALFMIYTRKDSKPHELGEEEHF</sequence>
<dbReference type="KEGG" id="slb:AWJ20_374"/>
<dbReference type="InterPro" id="IPR056555">
    <property type="entry name" value="NFD4_C"/>
</dbReference>
<dbReference type="PROSITE" id="PS51257">
    <property type="entry name" value="PROKAR_LIPOPROTEIN"/>
    <property type="match status" value="1"/>
</dbReference>
<reference evidence="9 10" key="1">
    <citation type="submission" date="2016-02" db="EMBL/GenBank/DDBJ databases">
        <title>Complete genome sequence and transcriptome regulation of the pentose utilising yeast Sugiyamaella lignohabitans.</title>
        <authorList>
            <person name="Bellasio M."/>
            <person name="Peymann A."/>
            <person name="Valli M."/>
            <person name="Sipitzky M."/>
            <person name="Graf A."/>
            <person name="Sauer M."/>
            <person name="Marx H."/>
            <person name="Mattanovich D."/>
        </authorList>
    </citation>
    <scope>NUCLEOTIDE SEQUENCE [LARGE SCALE GENOMIC DNA]</scope>
    <source>
        <strain evidence="9 10">CBS 10342</strain>
    </source>
</reference>
<evidence type="ECO:0000256" key="5">
    <source>
        <dbReference type="SAM" id="MobiDB-lite"/>
    </source>
</evidence>
<feature type="compositionally biased region" description="Low complexity" evidence="5">
    <location>
        <begin position="293"/>
        <end position="314"/>
    </location>
</feature>
<feature type="compositionally biased region" description="Polar residues" evidence="5">
    <location>
        <begin position="380"/>
        <end position="406"/>
    </location>
</feature>
<feature type="transmembrane region" description="Helical" evidence="6">
    <location>
        <begin position="53"/>
        <end position="74"/>
    </location>
</feature>
<dbReference type="GeneID" id="30035794"/>
<evidence type="ECO:0000256" key="3">
    <source>
        <dbReference type="ARBA" id="ARBA00022989"/>
    </source>
</evidence>
<feature type="transmembrane region" description="Helical" evidence="6">
    <location>
        <begin position="633"/>
        <end position="654"/>
    </location>
</feature>
<keyword evidence="4 6" id="KW-0472">Membrane</keyword>
<dbReference type="InterPro" id="IPR036259">
    <property type="entry name" value="MFS_trans_sf"/>
</dbReference>
<feature type="compositionally biased region" description="Acidic residues" evidence="5">
    <location>
        <begin position="247"/>
        <end position="269"/>
    </location>
</feature>
<evidence type="ECO:0000256" key="6">
    <source>
        <dbReference type="SAM" id="Phobius"/>
    </source>
</evidence>
<keyword evidence="2 6" id="KW-0812">Transmembrane</keyword>
<dbReference type="Pfam" id="PF23262">
    <property type="entry name" value="NFD4_C"/>
    <property type="match status" value="1"/>
</dbReference>
<dbReference type="EMBL" id="CP014501">
    <property type="protein sequence ID" value="ANB12136.1"/>
    <property type="molecule type" value="Genomic_DNA"/>
</dbReference>
<feature type="compositionally biased region" description="Basic and acidic residues" evidence="5">
    <location>
        <begin position="270"/>
        <end position="283"/>
    </location>
</feature>
<keyword evidence="3 6" id="KW-1133">Transmembrane helix</keyword>
<dbReference type="GO" id="GO:0000329">
    <property type="term" value="C:fungal-type vacuole membrane"/>
    <property type="evidence" value="ECO:0007669"/>
    <property type="project" value="TreeGrafter"/>
</dbReference>
<dbReference type="Gene3D" id="1.20.1250.20">
    <property type="entry name" value="MFS general substrate transporter like domains"/>
    <property type="match status" value="2"/>
</dbReference>
<feature type="transmembrane region" description="Helical" evidence="6">
    <location>
        <begin position="81"/>
        <end position="102"/>
    </location>
</feature>
<dbReference type="Proteomes" id="UP000189580">
    <property type="component" value="Chromosome a"/>
</dbReference>
<dbReference type="PANTHER" id="PTHR21576:SF158">
    <property type="entry name" value="RIBOSOMAL RNA-PROCESSING PROTEIN 12-LIKE CONSERVED DOMAIN-CONTAINING PROTEIN"/>
    <property type="match status" value="1"/>
</dbReference>
<protein>
    <submittedName>
        <fullName evidence="9">Uncharacterized protein</fullName>
    </submittedName>
</protein>
<proteinExistence type="predicted"/>